<accession>A0A645HUS1</accession>
<comment type="caution">
    <text evidence="1">The sequence shown here is derived from an EMBL/GenBank/DDBJ whole genome shotgun (WGS) entry which is preliminary data.</text>
</comment>
<proteinExistence type="predicted"/>
<reference evidence="1" key="1">
    <citation type="submission" date="2019-08" db="EMBL/GenBank/DDBJ databases">
        <authorList>
            <person name="Kucharzyk K."/>
            <person name="Murdoch R.W."/>
            <person name="Higgins S."/>
            <person name="Loffler F."/>
        </authorList>
    </citation>
    <scope>NUCLEOTIDE SEQUENCE</scope>
</reference>
<evidence type="ECO:0000313" key="1">
    <source>
        <dbReference type="EMBL" id="MPN42717.1"/>
    </source>
</evidence>
<dbReference type="AlphaFoldDB" id="A0A645HUS1"/>
<name>A0A645HUS1_9ZZZZ</name>
<organism evidence="1">
    <name type="scientific">bioreactor metagenome</name>
    <dbReference type="NCBI Taxonomy" id="1076179"/>
    <lineage>
        <taxon>unclassified sequences</taxon>
        <taxon>metagenomes</taxon>
        <taxon>ecological metagenomes</taxon>
    </lineage>
</organism>
<dbReference type="EMBL" id="VSSQ01100651">
    <property type="protein sequence ID" value="MPN42717.1"/>
    <property type="molecule type" value="Genomic_DNA"/>
</dbReference>
<protein>
    <submittedName>
        <fullName evidence="1">Uncharacterized protein</fullName>
    </submittedName>
</protein>
<sequence>MLAEQLLIDRIQRLNSFAILNADAGHDTHSLWLNEDLTFFTDLGSHWVAEVIVGA</sequence>
<gene>
    <name evidence="1" type="ORF">SDC9_190274</name>
</gene>